<dbReference type="AlphaFoldDB" id="A0A6H0TQ02"/>
<gene>
    <name evidence="1" type="ORF">EVG22_24290</name>
</gene>
<dbReference type="PROSITE" id="PS51257">
    <property type="entry name" value="PROKAR_LIPOPROTEIN"/>
    <property type="match status" value="1"/>
</dbReference>
<dbReference type="EMBL" id="CP035727">
    <property type="protein sequence ID" value="QIW22633.1"/>
    <property type="molecule type" value="Genomic_DNA"/>
</dbReference>
<dbReference type="Proteomes" id="UP000501374">
    <property type="component" value="Chromosome"/>
</dbReference>
<reference evidence="2" key="1">
    <citation type="submission" date="2019-02" db="EMBL/GenBank/DDBJ databases">
        <title>Structural and Functional analysis of Lanthipeptide from Bacillus thuringiensis serovar andalousiensis B23193.</title>
        <authorList>
            <person name="Andreeva J.V."/>
            <person name="Grigoreva A."/>
        </authorList>
    </citation>
    <scope>NUCLEOTIDE SEQUENCE [LARGE SCALE GENOMIC DNA]</scope>
    <source>
        <strain evidence="2">B23193</strain>
    </source>
</reference>
<sequence length="174" mass="19988">MEGGTMKKLRMLSGLCVAGMLVVTGVAGCSNETKSNANQQESQKERDIKEADKAVMDYVKAEIEVDYGKLATLVYEPLKDEDRSVRHPGASKDMGSRYDLYRYDLEEGKNELYYAVKFYDPVKDGTVNIELKMVKDEKDGKWKNYSWTWNWEHNIKDIVGSVKPIHVHKWGQKE</sequence>
<accession>A0A6H0TQ02</accession>
<organism evidence="1 2">
    <name type="scientific">Bacillus thuringiensis serovar andalousiensis</name>
    <dbReference type="NCBI Taxonomy" id="257985"/>
    <lineage>
        <taxon>Bacteria</taxon>
        <taxon>Bacillati</taxon>
        <taxon>Bacillota</taxon>
        <taxon>Bacilli</taxon>
        <taxon>Bacillales</taxon>
        <taxon>Bacillaceae</taxon>
        <taxon>Bacillus</taxon>
        <taxon>Bacillus cereus group</taxon>
    </lineage>
</organism>
<evidence type="ECO:0000313" key="2">
    <source>
        <dbReference type="Proteomes" id="UP000501374"/>
    </source>
</evidence>
<evidence type="ECO:0000313" key="1">
    <source>
        <dbReference type="EMBL" id="QIW22633.1"/>
    </source>
</evidence>
<proteinExistence type="predicted"/>
<name>A0A6H0TQ02_BACTU</name>
<dbReference type="RefSeq" id="WP_172555182.1">
    <property type="nucleotide sequence ID" value="NZ_CP035727.2"/>
</dbReference>
<protein>
    <submittedName>
        <fullName evidence="1">Uncharacterized protein</fullName>
    </submittedName>
</protein>